<dbReference type="EMBL" id="CAFZ01000477">
    <property type="protein sequence ID" value="CCA75588.1"/>
    <property type="molecule type" value="Genomic_DNA"/>
</dbReference>
<dbReference type="HOGENOM" id="CLU_1876233_0_0_1"/>
<feature type="region of interest" description="Disordered" evidence="1">
    <location>
        <begin position="1"/>
        <end position="22"/>
    </location>
</feature>
<sequence length="136" mass="14555">MTSGGTQGFTARPRTPFSDTNGNFVGNVHQECNVTICIVKELVLGTNTTEFLTREVENVNVVGRVHSEYPNGIFPAKNIFTGSGRAEGAYTVPQVTWDGWSRYRLTKASSVRAGLLPYSIPLAAAVAGTPPALVVL</sequence>
<dbReference type="InParanoid" id="G4TW95"/>
<name>G4TW95_SERID</name>
<dbReference type="Proteomes" id="UP000007148">
    <property type="component" value="Unassembled WGS sequence"/>
</dbReference>
<comment type="caution">
    <text evidence="2">The sequence shown here is derived from an EMBL/GenBank/DDBJ whole genome shotgun (WGS) entry which is preliminary data.</text>
</comment>
<reference evidence="2 3" key="1">
    <citation type="journal article" date="2011" name="PLoS Pathog.">
        <title>Endophytic Life Strategies Decoded by Genome and Transcriptome Analyses of the Mutualistic Root Symbiont Piriformospora indica.</title>
        <authorList>
            <person name="Zuccaro A."/>
            <person name="Lahrmann U."/>
            <person name="Guldener U."/>
            <person name="Langen G."/>
            <person name="Pfiffi S."/>
            <person name="Biedenkopf D."/>
            <person name="Wong P."/>
            <person name="Samans B."/>
            <person name="Grimm C."/>
            <person name="Basiewicz M."/>
            <person name="Murat C."/>
            <person name="Martin F."/>
            <person name="Kogel K.H."/>
        </authorList>
    </citation>
    <scope>NUCLEOTIDE SEQUENCE [LARGE SCALE GENOMIC DNA]</scope>
    <source>
        <strain evidence="2 3">DSM 11827</strain>
    </source>
</reference>
<dbReference type="AlphaFoldDB" id="G4TW95"/>
<dbReference type="STRING" id="1109443.G4TW95"/>
<proteinExistence type="predicted"/>
<keyword evidence="3" id="KW-1185">Reference proteome</keyword>
<evidence type="ECO:0000313" key="2">
    <source>
        <dbReference type="EMBL" id="CCA75588.1"/>
    </source>
</evidence>
<organism evidence="2 3">
    <name type="scientific">Serendipita indica (strain DSM 11827)</name>
    <name type="common">Root endophyte fungus</name>
    <name type="synonym">Piriformospora indica</name>
    <dbReference type="NCBI Taxonomy" id="1109443"/>
    <lineage>
        <taxon>Eukaryota</taxon>
        <taxon>Fungi</taxon>
        <taxon>Dikarya</taxon>
        <taxon>Basidiomycota</taxon>
        <taxon>Agaricomycotina</taxon>
        <taxon>Agaricomycetes</taxon>
        <taxon>Sebacinales</taxon>
        <taxon>Serendipitaceae</taxon>
        <taxon>Serendipita</taxon>
    </lineage>
</organism>
<protein>
    <submittedName>
        <fullName evidence="2">Uncharacterized protein</fullName>
    </submittedName>
</protein>
<evidence type="ECO:0000256" key="1">
    <source>
        <dbReference type="SAM" id="MobiDB-lite"/>
    </source>
</evidence>
<evidence type="ECO:0000313" key="3">
    <source>
        <dbReference type="Proteomes" id="UP000007148"/>
    </source>
</evidence>
<accession>G4TW95</accession>
<gene>
    <name evidence="2" type="ORF">PIIN_09578</name>
</gene>